<dbReference type="InterPro" id="IPR023393">
    <property type="entry name" value="START-like_dom_sf"/>
</dbReference>
<dbReference type="EMBL" id="VYKL01000004">
    <property type="protein sequence ID" value="KAA9031575.1"/>
    <property type="molecule type" value="Genomic_DNA"/>
</dbReference>
<dbReference type="Gene3D" id="3.30.530.20">
    <property type="match status" value="1"/>
</dbReference>
<dbReference type="Pfam" id="PF10604">
    <property type="entry name" value="Polyketide_cyc2"/>
    <property type="match status" value="1"/>
</dbReference>
<sequence length="163" mass="18140">MSVNFEVKRTIKASQQPVYSSLFDLDAARNWMQGFVRIERLDDAPVQVGSKWLETRKMFGKEATEHFEVVELNGTDKIVLRCDGTKGTTGKGEFVFTYTLVSSGEETEVTLNGEINGLTGLTKLFGKLMVGTFSKACAKDLDALKSYLENGKNEYTLNQSFKG</sequence>
<comment type="caution">
    <text evidence="1">The sequence shown here is derived from an EMBL/GenBank/DDBJ whole genome shotgun (WGS) entry which is preliminary data.</text>
</comment>
<dbReference type="RefSeq" id="WP_150438041.1">
    <property type="nucleotide sequence ID" value="NZ_VYKL01000004.1"/>
</dbReference>
<name>A0A5J5I5S4_9BACI</name>
<accession>A0A5J5I5S4</accession>
<evidence type="ECO:0000313" key="2">
    <source>
        <dbReference type="Proteomes" id="UP000326671"/>
    </source>
</evidence>
<keyword evidence="2" id="KW-1185">Reference proteome</keyword>
<reference evidence="1 2" key="1">
    <citation type="submission" date="2019-09" db="EMBL/GenBank/DDBJ databases">
        <title>Whole genome sequences of isolates from the Mars Exploration Rovers.</title>
        <authorList>
            <person name="Seuylemezian A."/>
            <person name="Vaishampayan P."/>
        </authorList>
    </citation>
    <scope>NUCLEOTIDE SEQUENCE [LARGE SCALE GENOMIC DNA]</scope>
    <source>
        <strain evidence="1 2">MER_TA_151</strain>
    </source>
</reference>
<dbReference type="Proteomes" id="UP000326671">
    <property type="component" value="Unassembled WGS sequence"/>
</dbReference>
<evidence type="ECO:0000313" key="1">
    <source>
        <dbReference type="EMBL" id="KAA9031575.1"/>
    </source>
</evidence>
<dbReference type="SUPFAM" id="SSF55961">
    <property type="entry name" value="Bet v1-like"/>
    <property type="match status" value="1"/>
</dbReference>
<dbReference type="InterPro" id="IPR019587">
    <property type="entry name" value="Polyketide_cyclase/dehydratase"/>
</dbReference>
<protein>
    <submittedName>
        <fullName evidence="1">Polyketide cyclase / dehydrase and lipid transport</fullName>
    </submittedName>
</protein>
<dbReference type="AlphaFoldDB" id="A0A5J5I5S4"/>
<dbReference type="OrthoDB" id="4773254at2"/>
<organism evidence="1 2">
    <name type="scientific">Niallia endozanthoxylica</name>
    <dbReference type="NCBI Taxonomy" id="2036016"/>
    <lineage>
        <taxon>Bacteria</taxon>
        <taxon>Bacillati</taxon>
        <taxon>Bacillota</taxon>
        <taxon>Bacilli</taxon>
        <taxon>Bacillales</taxon>
        <taxon>Bacillaceae</taxon>
        <taxon>Niallia</taxon>
    </lineage>
</organism>
<proteinExistence type="predicted"/>
<gene>
    <name evidence="1" type="ORF">F4V44_00575</name>
</gene>